<feature type="transmembrane region" description="Helical" evidence="5">
    <location>
        <begin position="645"/>
        <end position="664"/>
    </location>
</feature>
<evidence type="ECO:0000256" key="1">
    <source>
        <dbReference type="ARBA" id="ARBA00006739"/>
    </source>
</evidence>
<dbReference type="SUPFAM" id="SSF88713">
    <property type="entry name" value="Glycoside hydrolase/deacetylase"/>
    <property type="match status" value="1"/>
</dbReference>
<dbReference type="PROSITE" id="PS51677">
    <property type="entry name" value="NODB"/>
    <property type="match status" value="1"/>
</dbReference>
<feature type="transmembrane region" description="Helical" evidence="5">
    <location>
        <begin position="282"/>
        <end position="305"/>
    </location>
</feature>
<evidence type="ECO:0000256" key="5">
    <source>
        <dbReference type="SAM" id="Phobius"/>
    </source>
</evidence>
<comment type="caution">
    <text evidence="7">The sequence shown here is derived from an EMBL/GenBank/DDBJ whole genome shotgun (WGS) entry which is preliminary data.</text>
</comment>
<keyword evidence="2" id="KW-0328">Glycosyltransferase</keyword>
<reference evidence="7 8" key="1">
    <citation type="submission" date="2020-02" db="EMBL/GenBank/DDBJ databases">
        <title>Whole-genome analyses of novel actinobacteria.</title>
        <authorList>
            <person name="Sahin N."/>
        </authorList>
    </citation>
    <scope>NUCLEOTIDE SEQUENCE [LARGE SCALE GENOMIC DNA]</scope>
    <source>
        <strain evidence="7 8">A7024</strain>
    </source>
</reference>
<dbReference type="GO" id="GO:0016757">
    <property type="term" value="F:glycosyltransferase activity"/>
    <property type="evidence" value="ECO:0007669"/>
    <property type="project" value="UniProtKB-KW"/>
</dbReference>
<evidence type="ECO:0000256" key="3">
    <source>
        <dbReference type="ARBA" id="ARBA00022679"/>
    </source>
</evidence>
<dbReference type="InterPro" id="IPR011330">
    <property type="entry name" value="Glyco_hydro/deAcase_b/a-brl"/>
</dbReference>
<evidence type="ECO:0000256" key="4">
    <source>
        <dbReference type="SAM" id="MobiDB-lite"/>
    </source>
</evidence>
<proteinExistence type="inferred from homology"/>
<feature type="region of interest" description="Disordered" evidence="4">
    <location>
        <begin position="768"/>
        <end position="807"/>
    </location>
</feature>
<dbReference type="PANTHER" id="PTHR43630">
    <property type="entry name" value="POLY-BETA-1,6-N-ACETYL-D-GLUCOSAMINE SYNTHASE"/>
    <property type="match status" value="1"/>
</dbReference>
<keyword evidence="8" id="KW-1185">Reference proteome</keyword>
<dbReference type="Gene3D" id="3.20.20.370">
    <property type="entry name" value="Glycoside hydrolase/deacetylase"/>
    <property type="match status" value="1"/>
</dbReference>
<evidence type="ECO:0000256" key="2">
    <source>
        <dbReference type="ARBA" id="ARBA00022676"/>
    </source>
</evidence>
<dbReference type="Pfam" id="PF03816">
    <property type="entry name" value="LytR_cpsA_psr"/>
    <property type="match status" value="1"/>
</dbReference>
<protein>
    <submittedName>
        <fullName evidence="7">Glycosyltransferase</fullName>
    </submittedName>
</protein>
<dbReference type="Gene3D" id="3.90.550.10">
    <property type="entry name" value="Spore Coat Polysaccharide Biosynthesis Protein SpsA, Chain A"/>
    <property type="match status" value="1"/>
</dbReference>
<keyword evidence="3 7" id="KW-0808">Transferase</keyword>
<keyword evidence="5" id="KW-1133">Transmembrane helix</keyword>
<dbReference type="EMBL" id="JAAKZV010000074">
    <property type="protein sequence ID" value="NGN65840.1"/>
    <property type="molecule type" value="Genomic_DNA"/>
</dbReference>
<comment type="similarity">
    <text evidence="1">Belongs to the glycosyltransferase 2 family.</text>
</comment>
<feature type="region of interest" description="Disordered" evidence="4">
    <location>
        <begin position="862"/>
        <end position="881"/>
    </location>
</feature>
<dbReference type="InterPro" id="IPR029044">
    <property type="entry name" value="Nucleotide-diphossugar_trans"/>
</dbReference>
<feature type="compositionally biased region" description="Pro residues" evidence="4">
    <location>
        <begin position="789"/>
        <end position="798"/>
    </location>
</feature>
<name>A0A6G4U259_9ACTN</name>
<dbReference type="PANTHER" id="PTHR43630:SF1">
    <property type="entry name" value="POLY-BETA-1,6-N-ACETYL-D-GLUCOSAMINE SYNTHASE"/>
    <property type="match status" value="1"/>
</dbReference>
<evidence type="ECO:0000313" key="8">
    <source>
        <dbReference type="Proteomes" id="UP000481583"/>
    </source>
</evidence>
<dbReference type="Gene3D" id="3.40.630.190">
    <property type="entry name" value="LCP protein"/>
    <property type="match status" value="1"/>
</dbReference>
<dbReference type="InterPro" id="IPR004474">
    <property type="entry name" value="LytR_CpsA_psr"/>
</dbReference>
<evidence type="ECO:0000313" key="7">
    <source>
        <dbReference type="EMBL" id="NGN65840.1"/>
    </source>
</evidence>
<feature type="transmembrane region" description="Helical" evidence="5">
    <location>
        <begin position="812"/>
        <end position="831"/>
    </location>
</feature>
<sequence length="1137" mass="123119">MKGRHAAPREPRGHWLLLLTVLPLVFAAVLFEGWTTHQVANPGGRQACTSPAPASVDDGGPVRSYEHGRQVSDKVPAGTMALTVDGGPDPTWTPRVLDLLREKKAHATFFVNGAQAAQHPYLLKKIRAAGHEIGTLSYTGAPLGTASDLRRSMELSLDQKALAGATGYHTNLLRLPKSSAVDTLCGAEGEAAKRATEDGYTVVAADKWYRDNNTGVVRQFSQTETGFAQAEQLLKSPGVKKFSTVTKATGRDPADERASSAEIWQGMALIAIRNVSHAFTGAMGWLLGITIGLAALRLVLLYFWARTHVKRLGRFRPGSPWLRQVDGLVTVLVPAHNEEAGIQSTLRSLLASTHQQLQIVVIDDGSEDRTSELAAEMGDPRVLVVKQPNSGKSAALNTGLSYAESDIVVMVDGDTVLEADAIERLIQPLAHPAIGAVSGNTKVGNRKRLLGRWQHLEYVCGFNLDRRMFDVLECITTVPGAIGAFRRTALVGVGGVSDDTLAEDTDLTMALWRAGWRVVYEETAIAWTEVPTTLRQLWRQRYRWCYGTLQAMGKHRHAIREVGQAGRFARRGLTYISVFQVALPLLTPLLDVFALYGLLFGNPMKAAGVWIAFMGAQMAVAGYALKLDGERLRTLWSMPLQLFTYRLLMYLVVIQSMVTVLAGIRLNWGRMKRSGSAAEEIGGIEVTQPKEREAVAVSGSVALSGESGYETVSGHQHIAGQVLIPGQGVPAPAGAAHAAVMPRPAVATGTVPHWRANATGTVIVTRNAPATPLSPDDIGGNGGDIEPDLGPPQEPWRPAPKSRRRPRRLRRAVVVLACLALLSPIGAYSWADNSLNRGPDLDRLNNRPLPGDGTNYLIVGSDSRSGLSSKDRKNLHTGAPAGRRTDSMILLHTGKHGTTMTSLPRDSWVDMPSFIRPENGKQYGAEHNKLNAAFSYGGAPFLVKTVEKNTGLRIDHYAEIGFAGFVGIVDAVGGVDMCLDKPIKDEKSGADLKKGCQTLDGSQALAFVRQRHQEADGDLGRAKNQQKFLSALAKRAASRQVLLDPGKMRDTTKAGLKSLIVDQDTGLPDLAKLAQAMQKVSQGKGKRVELPIADKYHWTDKGSSVLWDKKRANALFERLRKDEPVPAKWGAEDPGKP</sequence>
<dbReference type="Pfam" id="PF13641">
    <property type="entry name" value="Glyco_tranf_2_3"/>
    <property type="match status" value="1"/>
</dbReference>
<organism evidence="7 8">
    <name type="scientific">Streptomyces coryli</name>
    <dbReference type="NCBI Taxonomy" id="1128680"/>
    <lineage>
        <taxon>Bacteria</taxon>
        <taxon>Bacillati</taxon>
        <taxon>Actinomycetota</taxon>
        <taxon>Actinomycetes</taxon>
        <taxon>Kitasatosporales</taxon>
        <taxon>Streptomycetaceae</taxon>
        <taxon>Streptomyces</taxon>
    </lineage>
</organism>
<gene>
    <name evidence="7" type="ORF">G5C51_18310</name>
</gene>
<keyword evidence="5" id="KW-0472">Membrane</keyword>
<dbReference type="CDD" id="cd06423">
    <property type="entry name" value="CESA_like"/>
    <property type="match status" value="1"/>
</dbReference>
<keyword evidence="5" id="KW-0812">Transmembrane</keyword>
<dbReference type="InterPro" id="IPR002509">
    <property type="entry name" value="NODB_dom"/>
</dbReference>
<dbReference type="RefSeq" id="WP_165238663.1">
    <property type="nucleotide sequence ID" value="NZ_JAAKZV010000074.1"/>
</dbReference>
<dbReference type="NCBIfam" id="TIGR00350">
    <property type="entry name" value="lytR_cpsA_psr"/>
    <property type="match status" value="1"/>
</dbReference>
<dbReference type="AlphaFoldDB" id="A0A6G4U259"/>
<dbReference type="GO" id="GO:0016810">
    <property type="term" value="F:hydrolase activity, acting on carbon-nitrogen (but not peptide) bonds"/>
    <property type="evidence" value="ECO:0007669"/>
    <property type="project" value="InterPro"/>
</dbReference>
<dbReference type="SUPFAM" id="SSF53448">
    <property type="entry name" value="Nucleotide-diphospho-sugar transferases"/>
    <property type="match status" value="1"/>
</dbReference>
<feature type="domain" description="NodB homology" evidence="6">
    <location>
        <begin position="78"/>
        <end position="270"/>
    </location>
</feature>
<feature type="region of interest" description="Disordered" evidence="4">
    <location>
        <begin position="43"/>
        <end position="70"/>
    </location>
</feature>
<dbReference type="Proteomes" id="UP000481583">
    <property type="component" value="Unassembled WGS sequence"/>
</dbReference>
<evidence type="ECO:0000259" key="6">
    <source>
        <dbReference type="PROSITE" id="PS51677"/>
    </source>
</evidence>
<dbReference type="GO" id="GO:0005975">
    <property type="term" value="P:carbohydrate metabolic process"/>
    <property type="evidence" value="ECO:0007669"/>
    <property type="project" value="InterPro"/>
</dbReference>
<dbReference type="CDD" id="cd10917">
    <property type="entry name" value="CE4_NodB_like_6s_7s"/>
    <property type="match status" value="1"/>
</dbReference>
<accession>A0A6G4U259</accession>
<dbReference type="Pfam" id="PF01522">
    <property type="entry name" value="Polysacc_deac_1"/>
    <property type="match status" value="1"/>
</dbReference>